<keyword evidence="4" id="KW-0540">Nuclease</keyword>
<accession>A0A1B1X414</accession>
<keyword evidence="8" id="KW-0378">Hydrolase</keyword>
<evidence type="ECO:0000313" key="12">
    <source>
        <dbReference type="EMBL" id="ANW72271.1"/>
    </source>
</evidence>
<dbReference type="GO" id="GO:0003676">
    <property type="term" value="F:nucleic acid binding"/>
    <property type="evidence" value="ECO:0007669"/>
    <property type="project" value="InterPro"/>
</dbReference>
<organism evidence="12">
    <name type="scientific">Tradescantia hirsutiflora</name>
    <dbReference type="NCBI Taxonomy" id="428262"/>
    <lineage>
        <taxon>Eukaryota</taxon>
        <taxon>Viridiplantae</taxon>
        <taxon>Streptophyta</taxon>
        <taxon>Embryophyta</taxon>
        <taxon>Tracheophyta</taxon>
        <taxon>Spermatophyta</taxon>
        <taxon>Magnoliopsida</taxon>
        <taxon>Liliopsida</taxon>
        <taxon>Commelinales</taxon>
        <taxon>Commelinaceae</taxon>
        <taxon>Tradescantia</taxon>
    </lineage>
</organism>
<evidence type="ECO:0000256" key="11">
    <source>
        <dbReference type="SAM" id="SignalP"/>
    </source>
</evidence>
<dbReference type="GO" id="GO:0004521">
    <property type="term" value="F:RNA endonuclease activity"/>
    <property type="evidence" value="ECO:0007669"/>
    <property type="project" value="UniProtKB-ARBA"/>
</dbReference>
<keyword evidence="5" id="KW-0479">Metal-binding</keyword>
<protein>
    <recommendedName>
        <fullName evidence="3">Aspergillus nuclease S1</fullName>
        <ecNumber evidence="3">3.1.30.1</ecNumber>
    </recommendedName>
</protein>
<dbReference type="PANTHER" id="PTHR33146:SF14">
    <property type="entry name" value="ENDONUCLEASE 1"/>
    <property type="match status" value="1"/>
</dbReference>
<keyword evidence="10" id="KW-0325">Glycoprotein</keyword>
<gene>
    <name evidence="12" type="primary">BFN1</name>
</gene>
<keyword evidence="7" id="KW-0255">Endonuclease</keyword>
<dbReference type="Pfam" id="PF02265">
    <property type="entry name" value="S1-P1_nuclease"/>
    <property type="match status" value="1"/>
</dbReference>
<sequence>MATGGGHLRFLVSIFTIVSIWHLGHSWSKEGHILTCRIAQDLLGPEATHAVTNLLPSNVDGDLSALCTWPDQIRYWYKFRWTSPLHFIDTPDKDCTFDYTRDCPDDKCVAGAIQNFTSQLMHYREGTSDRRYNLTESLLFLSHFMGDIHQPMHIGYTSDKGGNTINVRWFRHKSNLHHVWDREIILTALKDYYEKDLDAFQADLENNVTSGIWADDIKSWSDCDDLFSCPTKWATESINLACRWAYKGVTEGETLSDEYFDSRLPIVTKRIAQGGVRLAMILNTVFGEHDHEIPSPT</sequence>
<reference evidence="12" key="1">
    <citation type="submission" date="2016-01" db="EMBL/GenBank/DDBJ databases">
        <title>Molecular gene cloning of Calnexin1 in Tradescantia.</title>
        <authorList>
            <person name="Ha H.-J."/>
            <person name="Park N."/>
        </authorList>
    </citation>
    <scope>NUCLEOTIDE SEQUENCE</scope>
    <source>
        <strain evidence="12">BNL 4430</strain>
    </source>
</reference>
<dbReference type="InterPro" id="IPR008947">
    <property type="entry name" value="PLipase_C/P1_nuclease_dom_sf"/>
</dbReference>
<evidence type="ECO:0000256" key="7">
    <source>
        <dbReference type="ARBA" id="ARBA00022759"/>
    </source>
</evidence>
<dbReference type="SUPFAM" id="SSF48537">
    <property type="entry name" value="Phospholipase C/P1 nuclease"/>
    <property type="match status" value="1"/>
</dbReference>
<keyword evidence="9" id="KW-1015">Disulfide bond</keyword>
<evidence type="ECO:0000256" key="4">
    <source>
        <dbReference type="ARBA" id="ARBA00022722"/>
    </source>
</evidence>
<evidence type="ECO:0000256" key="6">
    <source>
        <dbReference type="ARBA" id="ARBA00022729"/>
    </source>
</evidence>
<feature type="chain" id="PRO_5008532321" description="Aspergillus nuclease S1" evidence="11">
    <location>
        <begin position="27"/>
        <end position="297"/>
    </location>
</feature>
<evidence type="ECO:0000256" key="8">
    <source>
        <dbReference type="ARBA" id="ARBA00022801"/>
    </source>
</evidence>
<name>A0A1B1X414_9LILI</name>
<dbReference type="AlphaFoldDB" id="A0A1B1X414"/>
<comment type="similarity">
    <text evidence="2">Belongs to the nuclease type I family.</text>
</comment>
<evidence type="ECO:0000256" key="1">
    <source>
        <dbReference type="ARBA" id="ARBA00000245"/>
    </source>
</evidence>
<evidence type="ECO:0000256" key="2">
    <source>
        <dbReference type="ARBA" id="ARBA00009547"/>
    </source>
</evidence>
<evidence type="ECO:0000256" key="9">
    <source>
        <dbReference type="ARBA" id="ARBA00023157"/>
    </source>
</evidence>
<dbReference type="Gene3D" id="1.10.575.10">
    <property type="entry name" value="P1 Nuclease"/>
    <property type="match status" value="1"/>
</dbReference>
<evidence type="ECO:0000256" key="5">
    <source>
        <dbReference type="ARBA" id="ARBA00022723"/>
    </source>
</evidence>
<evidence type="ECO:0000256" key="3">
    <source>
        <dbReference type="ARBA" id="ARBA00012562"/>
    </source>
</evidence>
<keyword evidence="6 11" id="KW-0732">Signal</keyword>
<feature type="signal peptide" evidence="11">
    <location>
        <begin position="1"/>
        <end position="26"/>
    </location>
</feature>
<dbReference type="InterPro" id="IPR003154">
    <property type="entry name" value="S1/P1nuclease"/>
</dbReference>
<evidence type="ECO:0000256" key="10">
    <source>
        <dbReference type="ARBA" id="ARBA00023180"/>
    </source>
</evidence>
<comment type="catalytic activity">
    <reaction evidence="1">
        <text>Endonucleolytic cleavage to 5'-phosphomononucleotide and 5'-phosphooligonucleotide end-products.</text>
        <dbReference type="EC" id="3.1.30.1"/>
    </reaction>
</comment>
<dbReference type="GO" id="GO:0000014">
    <property type="term" value="F:single-stranded DNA endodeoxyribonuclease activity"/>
    <property type="evidence" value="ECO:0007669"/>
    <property type="project" value="UniProtKB-ARBA"/>
</dbReference>
<dbReference type="GO" id="GO:0046872">
    <property type="term" value="F:metal ion binding"/>
    <property type="evidence" value="ECO:0007669"/>
    <property type="project" value="UniProtKB-KW"/>
</dbReference>
<dbReference type="FunFam" id="1.10.575.10:FF:000002">
    <property type="entry name" value="Endonuclease 2"/>
    <property type="match status" value="1"/>
</dbReference>
<dbReference type="CDD" id="cd11010">
    <property type="entry name" value="S1-P1_nuclease"/>
    <property type="match status" value="1"/>
</dbReference>
<dbReference type="EC" id="3.1.30.1" evidence="3"/>
<dbReference type="EMBL" id="KU578020">
    <property type="protein sequence ID" value="ANW72271.1"/>
    <property type="molecule type" value="mRNA"/>
</dbReference>
<proteinExistence type="evidence at transcript level"/>
<dbReference type="GO" id="GO:0006308">
    <property type="term" value="P:DNA catabolic process"/>
    <property type="evidence" value="ECO:0007669"/>
    <property type="project" value="InterPro"/>
</dbReference>
<dbReference type="PANTHER" id="PTHR33146">
    <property type="entry name" value="ENDONUCLEASE 4"/>
    <property type="match status" value="1"/>
</dbReference>